<accession>A0ABS9D313</accession>
<comment type="caution">
    <text evidence="2">The sequence shown here is derived from an EMBL/GenBank/DDBJ whole genome shotgun (WGS) entry which is preliminary data.</text>
</comment>
<gene>
    <name evidence="2" type="ORF">L0668_04270</name>
</gene>
<protein>
    <submittedName>
        <fullName evidence="2">YggN family protein</fullName>
    </submittedName>
</protein>
<evidence type="ECO:0000256" key="1">
    <source>
        <dbReference type="SAM" id="SignalP"/>
    </source>
</evidence>
<keyword evidence="3" id="KW-1185">Reference proteome</keyword>
<dbReference type="RefSeq" id="WP_235310841.1">
    <property type="nucleotide sequence ID" value="NZ_JAKGAS010000002.1"/>
</dbReference>
<dbReference type="InterPro" id="IPR021307">
    <property type="entry name" value="DUF2884"/>
</dbReference>
<proteinExistence type="predicted"/>
<feature type="signal peptide" evidence="1">
    <location>
        <begin position="1"/>
        <end position="17"/>
    </location>
</feature>
<dbReference type="Proteomes" id="UP001521137">
    <property type="component" value="Unassembled WGS sequence"/>
</dbReference>
<reference evidence="2 3" key="1">
    <citation type="submission" date="2022-01" db="EMBL/GenBank/DDBJ databases">
        <title>Paraglaciecola sp. G1-23.</title>
        <authorList>
            <person name="Jin M.S."/>
            <person name="Han D.M."/>
            <person name="Kim H.M."/>
            <person name="Jeon C.O."/>
        </authorList>
    </citation>
    <scope>NUCLEOTIDE SEQUENCE [LARGE SCALE GENOMIC DNA]</scope>
    <source>
        <strain evidence="2 3">G1-23</strain>
    </source>
</reference>
<name>A0ABS9D313_9ALTE</name>
<feature type="chain" id="PRO_5047095884" evidence="1">
    <location>
        <begin position="18"/>
        <end position="260"/>
    </location>
</feature>
<keyword evidence="1" id="KW-0732">Signal</keyword>
<dbReference type="Pfam" id="PF11101">
    <property type="entry name" value="DUF2884"/>
    <property type="match status" value="1"/>
</dbReference>
<organism evidence="2 3">
    <name type="scientific">Paraglaciecola algarum</name>
    <dbReference type="NCBI Taxonomy" id="3050085"/>
    <lineage>
        <taxon>Bacteria</taxon>
        <taxon>Pseudomonadati</taxon>
        <taxon>Pseudomonadota</taxon>
        <taxon>Gammaproteobacteria</taxon>
        <taxon>Alteromonadales</taxon>
        <taxon>Alteromonadaceae</taxon>
        <taxon>Paraglaciecola</taxon>
    </lineage>
</organism>
<dbReference type="EMBL" id="JAKGAS010000002">
    <property type="protein sequence ID" value="MCF2947311.1"/>
    <property type="molecule type" value="Genomic_DNA"/>
</dbReference>
<evidence type="ECO:0000313" key="2">
    <source>
        <dbReference type="EMBL" id="MCF2947311.1"/>
    </source>
</evidence>
<evidence type="ECO:0000313" key="3">
    <source>
        <dbReference type="Proteomes" id="UP001521137"/>
    </source>
</evidence>
<sequence length="260" mass="29191">MRALVLAGLLVSGSALATDNHCDINLKGDFQVEDKVISVMMKDKIQIEIDGNYNLMVDGKSVSLNTHQQTLIQDYYEGIYYAIPQAADIAGDALKLANSAVNEVFTELLGADSRAFDKLSVKLRELDIQVKQSFYADDGSLRIHSRTFNSDDVFADQWGQEFEQVIEEVITESLGSVMIALGTQILFSNGDMNSFEKKMDRFGKQLEQKMELQAKIIEHKADDLCHALKRVDVTEAKLQTSIQQLNQLDILQLDSQRYAM</sequence>